<dbReference type="SUPFAM" id="SSF48613">
    <property type="entry name" value="Heme oxygenase-like"/>
    <property type="match status" value="1"/>
</dbReference>
<evidence type="ECO:0000256" key="2">
    <source>
        <dbReference type="ARBA" id="ARBA00022528"/>
    </source>
</evidence>
<organism evidence="10">
    <name type="scientific">Timspurckia oligopyrenoides</name>
    <dbReference type="NCBI Taxonomy" id="708627"/>
    <lineage>
        <taxon>Eukaryota</taxon>
        <taxon>Rhodophyta</taxon>
        <taxon>Bangiophyceae</taxon>
        <taxon>Porphyridiales</taxon>
        <taxon>Porphyridiaceae</taxon>
        <taxon>Timspurckia</taxon>
    </lineage>
</organism>
<reference evidence="10" key="1">
    <citation type="submission" date="2021-01" db="EMBL/GenBank/DDBJ databases">
        <authorList>
            <person name="Corre E."/>
            <person name="Pelletier E."/>
            <person name="Niang G."/>
            <person name="Scheremetjew M."/>
            <person name="Finn R."/>
            <person name="Kale V."/>
            <person name="Holt S."/>
            <person name="Cochrane G."/>
            <person name="Meng A."/>
            <person name="Brown T."/>
            <person name="Cohen L."/>
        </authorList>
    </citation>
    <scope>NUCLEOTIDE SEQUENCE</scope>
    <source>
        <strain evidence="10">CCMP3278</strain>
    </source>
</reference>
<evidence type="ECO:0000256" key="1">
    <source>
        <dbReference type="ARBA" id="ARBA00004229"/>
    </source>
</evidence>
<dbReference type="GO" id="GO:0006788">
    <property type="term" value="P:heme oxidation"/>
    <property type="evidence" value="ECO:0007669"/>
    <property type="project" value="InterPro"/>
</dbReference>
<evidence type="ECO:0000256" key="5">
    <source>
        <dbReference type="ARBA" id="ARBA00022640"/>
    </source>
</evidence>
<evidence type="ECO:0000256" key="9">
    <source>
        <dbReference type="ARBA" id="ARBA00023004"/>
    </source>
</evidence>
<keyword evidence="8" id="KW-0560">Oxidoreductase</keyword>
<keyword evidence="7" id="KW-0809">Transit peptide</keyword>
<dbReference type="InterPro" id="IPR016951">
    <property type="entry name" value="Haem_Oase_decyc_pln"/>
</dbReference>
<dbReference type="GO" id="GO:0015979">
    <property type="term" value="P:photosynthesis"/>
    <property type="evidence" value="ECO:0007669"/>
    <property type="project" value="UniProtKB-KW"/>
</dbReference>
<evidence type="ECO:0000256" key="7">
    <source>
        <dbReference type="ARBA" id="ARBA00022946"/>
    </source>
</evidence>
<dbReference type="PANTHER" id="PTHR35703">
    <property type="entry name" value="HEME OXYGENASE 1, CHLOROPLASTIC-RELATED"/>
    <property type="match status" value="1"/>
</dbReference>
<gene>
    <name evidence="10" type="ORF">TOLI1172_LOCUS1513</name>
</gene>
<dbReference type="GO" id="GO:0004392">
    <property type="term" value="F:heme oxygenase (decyclizing) activity"/>
    <property type="evidence" value="ECO:0007669"/>
    <property type="project" value="InterPro"/>
</dbReference>
<keyword evidence="6" id="KW-0479">Metal-binding</keyword>
<keyword evidence="3" id="KW-0602">Photosynthesis</keyword>
<sequence length="297" mass="33732">MSIAVFVNIYRMNCGFILSGATLLRNGSTKSALNFCGIAQYRALNSVSPGRKNGFRSCSTLKMMKDMSSASSASSAVDSERRPGSHKGFVEEMRFVAMRLHTKDQAPKEGKMEESVLPIQEWRPKKEDYLQFLVDSLAVYDYMESTIANSDDPMLSKFANTGLERTEALKKDIAWFESEGYKAQEPTKAATKYIEYLSSLLETKQSAFLCHWYNYYFAHTAGGRMIGRMMSSMLFDGKELEFYIWEKDVKEILGEVRERIDEVAKDWSREVKDECLDETSMAFAYSGTVLGNLAKKE</sequence>
<keyword evidence="5" id="KW-0934">Plastid</keyword>
<dbReference type="GO" id="GO:0009507">
    <property type="term" value="C:chloroplast"/>
    <property type="evidence" value="ECO:0007669"/>
    <property type="project" value="UniProtKB-SubCell"/>
</dbReference>
<dbReference type="AlphaFoldDB" id="A0A7S0ZBY9"/>
<dbReference type="PANTHER" id="PTHR35703:SF2">
    <property type="entry name" value="HEME OXYGENASE 1, CHLOROPLASTIC-RELATED"/>
    <property type="match status" value="1"/>
</dbReference>
<keyword evidence="4" id="KW-0349">Heme</keyword>
<evidence type="ECO:0000256" key="6">
    <source>
        <dbReference type="ARBA" id="ARBA00022723"/>
    </source>
</evidence>
<evidence type="ECO:0000256" key="8">
    <source>
        <dbReference type="ARBA" id="ARBA00023002"/>
    </source>
</evidence>
<comment type="subcellular location">
    <subcellularLocation>
        <location evidence="1">Plastid</location>
        <location evidence="1">Chloroplast</location>
    </subcellularLocation>
</comment>
<dbReference type="CDD" id="cd19165">
    <property type="entry name" value="HemeO"/>
    <property type="match status" value="1"/>
</dbReference>
<dbReference type="Pfam" id="PF01126">
    <property type="entry name" value="Heme_oxygenase"/>
    <property type="match status" value="1"/>
</dbReference>
<dbReference type="EMBL" id="HBFP01002090">
    <property type="protein sequence ID" value="CAD8817125.1"/>
    <property type="molecule type" value="Transcribed_RNA"/>
</dbReference>
<dbReference type="InterPro" id="IPR002051">
    <property type="entry name" value="Haem_Oase"/>
</dbReference>
<evidence type="ECO:0000313" key="10">
    <source>
        <dbReference type="EMBL" id="CAD8817125.1"/>
    </source>
</evidence>
<evidence type="ECO:0000256" key="4">
    <source>
        <dbReference type="ARBA" id="ARBA00022617"/>
    </source>
</evidence>
<accession>A0A7S0ZBY9</accession>
<evidence type="ECO:0008006" key="11">
    <source>
        <dbReference type="Google" id="ProtNLM"/>
    </source>
</evidence>
<keyword evidence="2" id="KW-0150">Chloroplast</keyword>
<dbReference type="InterPro" id="IPR016084">
    <property type="entry name" value="Haem_Oase-like_multi-hlx"/>
</dbReference>
<evidence type="ECO:0000256" key="3">
    <source>
        <dbReference type="ARBA" id="ARBA00022531"/>
    </source>
</evidence>
<keyword evidence="9" id="KW-0408">Iron</keyword>
<protein>
    <recommendedName>
        <fullName evidence="11">Heme oxygenase</fullName>
    </recommendedName>
</protein>
<dbReference type="InterPro" id="IPR016053">
    <property type="entry name" value="Haem_Oase-like"/>
</dbReference>
<proteinExistence type="predicted"/>
<name>A0A7S0ZBY9_9RHOD</name>
<dbReference type="GO" id="GO:0046872">
    <property type="term" value="F:metal ion binding"/>
    <property type="evidence" value="ECO:0007669"/>
    <property type="project" value="UniProtKB-KW"/>
</dbReference>
<dbReference type="Gene3D" id="1.20.910.10">
    <property type="entry name" value="Heme oxygenase-like"/>
    <property type="match status" value="1"/>
</dbReference>